<evidence type="ECO:0000256" key="1">
    <source>
        <dbReference type="SAM" id="SignalP"/>
    </source>
</evidence>
<accession>A0A368KL50</accession>
<dbReference type="EMBL" id="QPEX01000045">
    <property type="protein sequence ID" value="RCS41498.1"/>
    <property type="molecule type" value="Genomic_DNA"/>
</dbReference>
<dbReference type="Proteomes" id="UP000253562">
    <property type="component" value="Unassembled WGS sequence"/>
</dbReference>
<reference evidence="2 3" key="1">
    <citation type="submission" date="2018-07" db="EMBL/GenBank/DDBJ databases">
        <title>Comparative genomes isolates from brazilian mangrove.</title>
        <authorList>
            <person name="De Araujo J.E."/>
            <person name="Taketani R.G."/>
            <person name="Silva M.C.P."/>
            <person name="Lourenco M.V."/>
            <person name="Oliveira V.M."/>
            <person name="Andreote F.D."/>
        </authorList>
    </citation>
    <scope>NUCLEOTIDE SEQUENCE [LARGE SCALE GENOMIC DNA]</scope>
    <source>
        <strain evidence="2 3">HEX PRIS-MGV</strain>
    </source>
</reference>
<sequence>MARSFTIFLTGWLLLANLSWANAQEPPSVRLSEKTSLIFEPASKGKALIGKEDDFLDRVGDLEMQVRLQSEKPVTKQAYIESLQAGVEDWQPQDIKFVVEATQRVRERLQGYDLPFPPQIHLIRVSEEVEGNAPHCREASIVLPDAFFADPNRATGILAHELFHVLSSHNPELRDKLYKIIHFQPSDEIELPPGLKPQRITNPDATHNEHVLFLDIDGEKTPVVPVILTRSAEYSPGGLFANLDFKLMVLQEQDGKFTAKLVEGRPQLLSPREVPDYMQQIGSNTRYVIHPEEALADNFMLLVLGAKDVPDPWVLDEMKKVLPRKQPAQTNEPQ</sequence>
<comment type="caution">
    <text evidence="2">The sequence shown here is derived from an EMBL/GenBank/DDBJ whole genome shotgun (WGS) entry which is preliminary data.</text>
</comment>
<dbReference type="OrthoDB" id="9204554at2"/>
<feature type="signal peptide" evidence="1">
    <location>
        <begin position="1"/>
        <end position="23"/>
    </location>
</feature>
<evidence type="ECO:0000313" key="2">
    <source>
        <dbReference type="EMBL" id="RCS41498.1"/>
    </source>
</evidence>
<proteinExistence type="predicted"/>
<evidence type="ECO:0008006" key="4">
    <source>
        <dbReference type="Google" id="ProtNLM"/>
    </source>
</evidence>
<keyword evidence="1" id="KW-0732">Signal</keyword>
<name>A0A368KL50_9BACT</name>
<feature type="chain" id="PRO_5017025423" description="DUF4157 domain-containing protein" evidence="1">
    <location>
        <begin position="24"/>
        <end position="334"/>
    </location>
</feature>
<evidence type="ECO:0000313" key="3">
    <source>
        <dbReference type="Proteomes" id="UP000253562"/>
    </source>
</evidence>
<organism evidence="2 3">
    <name type="scientific">Bremerella cremea</name>
    <dbReference type="NCBI Taxonomy" id="1031537"/>
    <lineage>
        <taxon>Bacteria</taxon>
        <taxon>Pseudomonadati</taxon>
        <taxon>Planctomycetota</taxon>
        <taxon>Planctomycetia</taxon>
        <taxon>Pirellulales</taxon>
        <taxon>Pirellulaceae</taxon>
        <taxon>Bremerella</taxon>
    </lineage>
</organism>
<dbReference type="AlphaFoldDB" id="A0A368KL50"/>
<dbReference type="RefSeq" id="WP_114372771.1">
    <property type="nucleotide sequence ID" value="NZ_QPEX01000045.1"/>
</dbReference>
<protein>
    <recommendedName>
        <fullName evidence="4">DUF4157 domain-containing protein</fullName>
    </recommendedName>
</protein>
<gene>
    <name evidence="2" type="ORF">DTL42_23390</name>
</gene>